<accession>A0A933W911</accession>
<reference evidence="9" key="1">
    <citation type="submission" date="2020-07" db="EMBL/GenBank/DDBJ databases">
        <title>Huge and variable diversity of episymbiotic CPR bacteria and DPANN archaea in groundwater ecosystems.</title>
        <authorList>
            <person name="He C.Y."/>
            <person name="Keren R."/>
            <person name="Whittaker M."/>
            <person name="Farag I.F."/>
            <person name="Doudna J."/>
            <person name="Cate J.H.D."/>
            <person name="Banfield J.F."/>
        </authorList>
    </citation>
    <scope>NUCLEOTIDE SEQUENCE</scope>
    <source>
        <strain evidence="9">NC_groundwater_1813_Pr3_B-0.1um_71_17</strain>
    </source>
</reference>
<dbReference type="NCBIfam" id="TIGR01475">
    <property type="entry name" value="ubiA_other"/>
    <property type="match status" value="1"/>
</dbReference>
<dbReference type="InterPro" id="IPR044878">
    <property type="entry name" value="UbiA_sf"/>
</dbReference>
<evidence type="ECO:0000256" key="2">
    <source>
        <dbReference type="ARBA" id="ARBA00004141"/>
    </source>
</evidence>
<evidence type="ECO:0000256" key="4">
    <source>
        <dbReference type="ARBA" id="ARBA00022679"/>
    </source>
</evidence>
<comment type="cofactor">
    <cofactor evidence="1">
        <name>Mg(2+)</name>
        <dbReference type="ChEBI" id="CHEBI:18420"/>
    </cofactor>
</comment>
<feature type="transmembrane region" description="Helical" evidence="8">
    <location>
        <begin position="245"/>
        <end position="264"/>
    </location>
</feature>
<feature type="transmembrane region" description="Helical" evidence="8">
    <location>
        <begin position="276"/>
        <end position="294"/>
    </location>
</feature>
<feature type="transmembrane region" description="Helical" evidence="8">
    <location>
        <begin position="97"/>
        <end position="119"/>
    </location>
</feature>
<evidence type="ECO:0000256" key="8">
    <source>
        <dbReference type="SAM" id="Phobius"/>
    </source>
</evidence>
<dbReference type="PANTHER" id="PTHR11048">
    <property type="entry name" value="PRENYLTRANSFERASES"/>
    <property type="match status" value="1"/>
</dbReference>
<evidence type="ECO:0000313" key="9">
    <source>
        <dbReference type="EMBL" id="MBI5170097.1"/>
    </source>
</evidence>
<protein>
    <submittedName>
        <fullName evidence="9">4-hydroxybenzoate octaprenyltransferase</fullName>
    </submittedName>
</protein>
<dbReference type="Proteomes" id="UP000696931">
    <property type="component" value="Unassembled WGS sequence"/>
</dbReference>
<keyword evidence="7 8" id="KW-0472">Membrane</keyword>
<evidence type="ECO:0000256" key="1">
    <source>
        <dbReference type="ARBA" id="ARBA00001946"/>
    </source>
</evidence>
<comment type="similarity">
    <text evidence="3">Belongs to the UbiA prenyltransferase family.</text>
</comment>
<keyword evidence="4" id="KW-0808">Transferase</keyword>
<dbReference type="CDD" id="cd13959">
    <property type="entry name" value="PT_UbiA_COQ2"/>
    <property type="match status" value="1"/>
</dbReference>
<dbReference type="GO" id="GO:0006744">
    <property type="term" value="P:ubiquinone biosynthetic process"/>
    <property type="evidence" value="ECO:0007669"/>
    <property type="project" value="TreeGrafter"/>
</dbReference>
<evidence type="ECO:0000256" key="7">
    <source>
        <dbReference type="ARBA" id="ARBA00023136"/>
    </source>
</evidence>
<feature type="transmembrane region" description="Helical" evidence="8">
    <location>
        <begin position="20"/>
        <end position="38"/>
    </location>
</feature>
<keyword evidence="5 8" id="KW-0812">Transmembrane</keyword>
<feature type="transmembrane region" description="Helical" evidence="8">
    <location>
        <begin position="220"/>
        <end position="238"/>
    </location>
</feature>
<evidence type="ECO:0000256" key="5">
    <source>
        <dbReference type="ARBA" id="ARBA00022692"/>
    </source>
</evidence>
<dbReference type="GO" id="GO:0016765">
    <property type="term" value="F:transferase activity, transferring alkyl or aryl (other than methyl) groups"/>
    <property type="evidence" value="ECO:0007669"/>
    <property type="project" value="InterPro"/>
</dbReference>
<dbReference type="AlphaFoldDB" id="A0A933W911"/>
<sequence length="301" mass="32508">MTTAPTADSAPSRVRTYASFVRFEHTLFSLPLILAGVFSAPGPAMAPMRWLWVAIAAVGARTAGMSLNRLIDRRIDALNPRTKVRELPAGRMKTPEAVALLVGSTAAYLGACAVLGPWFLKVAVLPLAVFTLYPYLKRFTPFCHFGVGLALALAPLAGFAAAHPSLESWETALWLGGFALAWVSGFDIIYATLDEEFDRSHGIHSMVAWLGRANALRVSWLLHLVAAFALAQVALGAMRHAPQSMAWAFAAIALYCGTLVLLWLEQRWAEDVNLAFFQINVWVGAAVLAIVLAARMATGGF</sequence>
<evidence type="ECO:0000256" key="6">
    <source>
        <dbReference type="ARBA" id="ARBA00022989"/>
    </source>
</evidence>
<dbReference type="InterPro" id="IPR006371">
    <property type="entry name" value="Polyprenyltransferase_UbiA-li"/>
</dbReference>
<feature type="transmembrane region" description="Helical" evidence="8">
    <location>
        <begin position="139"/>
        <end position="160"/>
    </location>
</feature>
<dbReference type="Gene3D" id="1.20.120.1780">
    <property type="entry name" value="UbiA prenyltransferase"/>
    <property type="match status" value="1"/>
</dbReference>
<dbReference type="GO" id="GO:0005886">
    <property type="term" value="C:plasma membrane"/>
    <property type="evidence" value="ECO:0007669"/>
    <property type="project" value="TreeGrafter"/>
</dbReference>
<organism evidence="9 10">
    <name type="scientific">Eiseniibacteriota bacterium</name>
    <dbReference type="NCBI Taxonomy" id="2212470"/>
    <lineage>
        <taxon>Bacteria</taxon>
        <taxon>Candidatus Eiseniibacteriota</taxon>
    </lineage>
</organism>
<dbReference type="InterPro" id="IPR000537">
    <property type="entry name" value="UbiA_prenyltransferase"/>
</dbReference>
<dbReference type="Gene3D" id="1.10.357.140">
    <property type="entry name" value="UbiA prenyltransferase"/>
    <property type="match status" value="1"/>
</dbReference>
<dbReference type="FunFam" id="1.10.357.140:FF:000008">
    <property type="entry name" value="4-hydroxybenzoate octaprenyltransferase"/>
    <property type="match status" value="1"/>
</dbReference>
<dbReference type="Pfam" id="PF01040">
    <property type="entry name" value="UbiA"/>
    <property type="match status" value="1"/>
</dbReference>
<keyword evidence="6 8" id="KW-1133">Transmembrane helix</keyword>
<evidence type="ECO:0000256" key="3">
    <source>
        <dbReference type="ARBA" id="ARBA00005985"/>
    </source>
</evidence>
<proteinExistence type="inferred from homology"/>
<feature type="transmembrane region" description="Helical" evidence="8">
    <location>
        <begin position="172"/>
        <end position="193"/>
    </location>
</feature>
<dbReference type="InterPro" id="IPR039653">
    <property type="entry name" value="Prenyltransferase"/>
</dbReference>
<gene>
    <name evidence="9" type="ORF">HZA61_11455</name>
</gene>
<dbReference type="PANTHER" id="PTHR11048:SF28">
    <property type="entry name" value="4-HYDROXYBENZOATE POLYPRENYLTRANSFERASE, MITOCHONDRIAL"/>
    <property type="match status" value="1"/>
</dbReference>
<dbReference type="EMBL" id="JACRIW010000081">
    <property type="protein sequence ID" value="MBI5170097.1"/>
    <property type="molecule type" value="Genomic_DNA"/>
</dbReference>
<evidence type="ECO:0000313" key="10">
    <source>
        <dbReference type="Proteomes" id="UP000696931"/>
    </source>
</evidence>
<name>A0A933W911_UNCEI</name>
<comment type="subcellular location">
    <subcellularLocation>
        <location evidence="2">Membrane</location>
        <topology evidence="2">Multi-pass membrane protein</topology>
    </subcellularLocation>
</comment>
<comment type="caution">
    <text evidence="9">The sequence shown here is derived from an EMBL/GenBank/DDBJ whole genome shotgun (WGS) entry which is preliminary data.</text>
</comment>